<evidence type="ECO:0000313" key="1">
    <source>
        <dbReference type="EMBL" id="KAI3692914.1"/>
    </source>
</evidence>
<evidence type="ECO:0000313" key="2">
    <source>
        <dbReference type="Proteomes" id="UP001055879"/>
    </source>
</evidence>
<dbReference type="Proteomes" id="UP001055879">
    <property type="component" value="Linkage Group LG11"/>
</dbReference>
<protein>
    <submittedName>
        <fullName evidence="1">Uncharacterized protein</fullName>
    </submittedName>
</protein>
<name>A0ACB8Z5H2_ARCLA</name>
<accession>A0ACB8Z5H2</accession>
<comment type="caution">
    <text evidence="1">The sequence shown here is derived from an EMBL/GenBank/DDBJ whole genome shotgun (WGS) entry which is preliminary data.</text>
</comment>
<reference evidence="1 2" key="2">
    <citation type="journal article" date="2022" name="Mol. Ecol. Resour.">
        <title>The genomes of chicory, endive, great burdock and yacon provide insights into Asteraceae paleo-polyploidization history and plant inulin production.</title>
        <authorList>
            <person name="Fan W."/>
            <person name="Wang S."/>
            <person name="Wang H."/>
            <person name="Wang A."/>
            <person name="Jiang F."/>
            <person name="Liu H."/>
            <person name="Zhao H."/>
            <person name="Xu D."/>
            <person name="Zhang Y."/>
        </authorList>
    </citation>
    <scope>NUCLEOTIDE SEQUENCE [LARGE SCALE GENOMIC DNA]</scope>
    <source>
        <strain evidence="2">cv. Niubang</strain>
    </source>
</reference>
<proteinExistence type="predicted"/>
<dbReference type="EMBL" id="CM042057">
    <property type="protein sequence ID" value="KAI3692914.1"/>
    <property type="molecule type" value="Genomic_DNA"/>
</dbReference>
<reference evidence="2" key="1">
    <citation type="journal article" date="2022" name="Mol. Ecol. Resour.">
        <title>The genomes of chicory, endive, great burdock and yacon provide insights into Asteraceae palaeo-polyploidization history and plant inulin production.</title>
        <authorList>
            <person name="Fan W."/>
            <person name="Wang S."/>
            <person name="Wang H."/>
            <person name="Wang A."/>
            <person name="Jiang F."/>
            <person name="Liu H."/>
            <person name="Zhao H."/>
            <person name="Xu D."/>
            <person name="Zhang Y."/>
        </authorList>
    </citation>
    <scope>NUCLEOTIDE SEQUENCE [LARGE SCALE GENOMIC DNA]</scope>
    <source>
        <strain evidence="2">cv. Niubang</strain>
    </source>
</reference>
<organism evidence="1 2">
    <name type="scientific">Arctium lappa</name>
    <name type="common">Greater burdock</name>
    <name type="synonym">Lappa major</name>
    <dbReference type="NCBI Taxonomy" id="4217"/>
    <lineage>
        <taxon>Eukaryota</taxon>
        <taxon>Viridiplantae</taxon>
        <taxon>Streptophyta</taxon>
        <taxon>Embryophyta</taxon>
        <taxon>Tracheophyta</taxon>
        <taxon>Spermatophyta</taxon>
        <taxon>Magnoliopsida</taxon>
        <taxon>eudicotyledons</taxon>
        <taxon>Gunneridae</taxon>
        <taxon>Pentapetalae</taxon>
        <taxon>asterids</taxon>
        <taxon>campanulids</taxon>
        <taxon>Asterales</taxon>
        <taxon>Asteraceae</taxon>
        <taxon>Carduoideae</taxon>
        <taxon>Cardueae</taxon>
        <taxon>Arctiinae</taxon>
        <taxon>Arctium</taxon>
    </lineage>
</organism>
<keyword evidence="2" id="KW-1185">Reference proteome</keyword>
<gene>
    <name evidence="1" type="ORF">L6452_32739</name>
</gene>
<sequence length="93" mass="11184">MRFCPIGSKQSCFFEHEEIKKPLRLPERLGLLKAPKQREKEDIFFYLPNFTKIRISSFILFFIFYLVDRGFLINNQEYRKRGGFSGTFDSLYD</sequence>